<accession>A0ABQ4RRD8</accession>
<reference evidence="2" key="1">
    <citation type="journal article" date="2021" name="Front. Microbiol.">
        <title>Comprehensive Comparative Genomics and Phenotyping of Methylobacterium Species.</title>
        <authorList>
            <person name="Alessa O."/>
            <person name="Ogura Y."/>
            <person name="Fujitani Y."/>
            <person name="Takami H."/>
            <person name="Hayashi T."/>
            <person name="Sahin N."/>
            <person name="Tani A."/>
        </authorList>
    </citation>
    <scope>NUCLEOTIDE SEQUENCE</scope>
    <source>
        <strain evidence="2">DSM 19015</strain>
    </source>
</reference>
<dbReference type="EMBL" id="BPQP01000007">
    <property type="protein sequence ID" value="GJD93338.1"/>
    <property type="molecule type" value="Genomic_DNA"/>
</dbReference>
<sequence>MENPVSDTAEYELTERAGPRVAGRVVVKGQPLILTPAEAEHGLRDGTIVPKGKTLAKVFTSGSKRLDRMREEAEALRTGAALPAPEAEPAKAEPAKANPGDPVGGEAETAP</sequence>
<reference evidence="2" key="2">
    <citation type="submission" date="2021-08" db="EMBL/GenBank/DDBJ databases">
        <authorList>
            <person name="Tani A."/>
            <person name="Ola A."/>
            <person name="Ogura Y."/>
            <person name="Katsura K."/>
            <person name="Hayashi T."/>
        </authorList>
    </citation>
    <scope>NUCLEOTIDE SEQUENCE</scope>
    <source>
        <strain evidence="2">DSM 19015</strain>
    </source>
</reference>
<dbReference type="Proteomes" id="UP001055125">
    <property type="component" value="Unassembled WGS sequence"/>
</dbReference>
<feature type="compositionally biased region" description="Basic and acidic residues" evidence="1">
    <location>
        <begin position="64"/>
        <end position="75"/>
    </location>
</feature>
<name>A0ABQ4RRD8_9HYPH</name>
<evidence type="ECO:0000313" key="3">
    <source>
        <dbReference type="Proteomes" id="UP001055125"/>
    </source>
</evidence>
<proteinExistence type="predicted"/>
<gene>
    <name evidence="2" type="ORF">OCOJLMKI_0531</name>
</gene>
<organism evidence="2 3">
    <name type="scientific">Methylobacterium iners</name>
    <dbReference type="NCBI Taxonomy" id="418707"/>
    <lineage>
        <taxon>Bacteria</taxon>
        <taxon>Pseudomonadati</taxon>
        <taxon>Pseudomonadota</taxon>
        <taxon>Alphaproteobacteria</taxon>
        <taxon>Hyphomicrobiales</taxon>
        <taxon>Methylobacteriaceae</taxon>
        <taxon>Methylobacterium</taxon>
    </lineage>
</organism>
<comment type="caution">
    <text evidence="2">The sequence shown here is derived from an EMBL/GenBank/DDBJ whole genome shotgun (WGS) entry which is preliminary data.</text>
</comment>
<evidence type="ECO:0000256" key="1">
    <source>
        <dbReference type="SAM" id="MobiDB-lite"/>
    </source>
</evidence>
<keyword evidence="3" id="KW-1185">Reference proteome</keyword>
<protein>
    <submittedName>
        <fullName evidence="2">Uncharacterized protein</fullName>
    </submittedName>
</protein>
<evidence type="ECO:0000313" key="2">
    <source>
        <dbReference type="EMBL" id="GJD93338.1"/>
    </source>
</evidence>
<feature type="region of interest" description="Disordered" evidence="1">
    <location>
        <begin position="64"/>
        <end position="111"/>
    </location>
</feature>